<name>A0A315XT79_RUMFL</name>
<dbReference type="Proteomes" id="UP000245720">
    <property type="component" value="Unassembled WGS sequence"/>
</dbReference>
<protein>
    <submittedName>
        <fullName evidence="2">Uncharacterized protein</fullName>
    </submittedName>
</protein>
<organism evidence="2 3">
    <name type="scientific">Ruminococcus flavefaciens</name>
    <dbReference type="NCBI Taxonomy" id="1265"/>
    <lineage>
        <taxon>Bacteria</taxon>
        <taxon>Bacillati</taxon>
        <taxon>Bacillota</taxon>
        <taxon>Clostridia</taxon>
        <taxon>Eubacteriales</taxon>
        <taxon>Oscillospiraceae</taxon>
        <taxon>Ruminococcus</taxon>
    </lineage>
</organism>
<feature type="transmembrane region" description="Helical" evidence="1">
    <location>
        <begin position="31"/>
        <end position="52"/>
    </location>
</feature>
<evidence type="ECO:0000256" key="1">
    <source>
        <dbReference type="SAM" id="Phobius"/>
    </source>
</evidence>
<evidence type="ECO:0000313" key="2">
    <source>
        <dbReference type="EMBL" id="PWJ09947.1"/>
    </source>
</evidence>
<proteinExistence type="predicted"/>
<feature type="transmembrane region" description="Helical" evidence="1">
    <location>
        <begin position="93"/>
        <end position="114"/>
    </location>
</feature>
<keyword evidence="1" id="KW-0812">Transmembrane</keyword>
<dbReference type="OrthoDB" id="1822160at2"/>
<keyword evidence="1" id="KW-0472">Membrane</keyword>
<sequence length="221" mass="24670">MKNKTPYIVIAILFVIYNVIAFVIPTTKTSAFWICYAFTVISFAVQAYVWYATIGKKQDLKSKLLGSSVTYISAVYLAIQFVAFLIFMFVSSAPNWCAILVCVMILGISAVCMITTNAGTEMITATENKVAVKRQFIKDLQIEVEMLAETETDSEIKLKLTELAKKIRLSDPMSDPSLADLENEMSIKVASIDHSTDKSAAIAEVERLLLKRNKKVIAFKR</sequence>
<gene>
    <name evidence="2" type="ORF">IE37_03241</name>
</gene>
<keyword evidence="1" id="KW-1133">Transmembrane helix</keyword>
<accession>A0A315XT79</accession>
<feature type="transmembrane region" description="Helical" evidence="1">
    <location>
        <begin position="64"/>
        <end position="87"/>
    </location>
</feature>
<comment type="caution">
    <text evidence="2">The sequence shown here is derived from an EMBL/GenBank/DDBJ whole genome shotgun (WGS) entry which is preliminary data.</text>
</comment>
<dbReference type="AlphaFoldDB" id="A0A315XT79"/>
<evidence type="ECO:0000313" key="3">
    <source>
        <dbReference type="Proteomes" id="UP000245720"/>
    </source>
</evidence>
<dbReference type="RefSeq" id="WP_109727905.1">
    <property type="nucleotide sequence ID" value="NZ_QGDI01000017.1"/>
</dbReference>
<feature type="transmembrane region" description="Helical" evidence="1">
    <location>
        <begin position="7"/>
        <end position="25"/>
    </location>
</feature>
<dbReference type="EMBL" id="QGDI01000017">
    <property type="protein sequence ID" value="PWJ09947.1"/>
    <property type="molecule type" value="Genomic_DNA"/>
</dbReference>
<reference evidence="2 3" key="1">
    <citation type="submission" date="2018-05" db="EMBL/GenBank/DDBJ databases">
        <title>The Hungate 1000. A catalogue of reference genomes from the rumen microbiome.</title>
        <authorList>
            <person name="Kelly W."/>
        </authorList>
    </citation>
    <scope>NUCLEOTIDE SEQUENCE [LARGE SCALE GENOMIC DNA]</scope>
    <source>
        <strain evidence="2 3">SAb67</strain>
    </source>
</reference>